<protein>
    <recommendedName>
        <fullName evidence="2">HIG1 domain-containing protein</fullName>
    </recommendedName>
</protein>
<name>A0A6N2L8Q0_SALVM</name>
<gene>
    <name evidence="1" type="ORF">SVIM_LOCUS199017</name>
</gene>
<sequence>MEGDSVMGFRAQARQHWNAMGSYNRRITCLYACKNTSGQAKMHAQAITLAVLSGAAIYHYYEKQGESAAHEVSTIRSPLSYRSPANFESISTMIFQKPINQAISKPIKYKTTSGNISGKTSAVAVPKKALKAPSVISFTNL</sequence>
<reference evidence="1" key="1">
    <citation type="submission" date="2019-03" db="EMBL/GenBank/DDBJ databases">
        <authorList>
            <person name="Mank J."/>
            <person name="Almeida P."/>
        </authorList>
    </citation>
    <scope>NUCLEOTIDE SEQUENCE</scope>
    <source>
        <strain evidence="1">78183</strain>
    </source>
</reference>
<accession>A0A6N2L8Q0</accession>
<organism evidence="1">
    <name type="scientific">Salix viminalis</name>
    <name type="common">Common osier</name>
    <name type="synonym">Basket willow</name>
    <dbReference type="NCBI Taxonomy" id="40686"/>
    <lineage>
        <taxon>Eukaryota</taxon>
        <taxon>Viridiplantae</taxon>
        <taxon>Streptophyta</taxon>
        <taxon>Embryophyta</taxon>
        <taxon>Tracheophyta</taxon>
        <taxon>Spermatophyta</taxon>
        <taxon>Magnoliopsida</taxon>
        <taxon>eudicotyledons</taxon>
        <taxon>Gunneridae</taxon>
        <taxon>Pentapetalae</taxon>
        <taxon>rosids</taxon>
        <taxon>fabids</taxon>
        <taxon>Malpighiales</taxon>
        <taxon>Salicaceae</taxon>
        <taxon>Saliceae</taxon>
        <taxon>Salix</taxon>
    </lineage>
</organism>
<evidence type="ECO:0008006" key="2">
    <source>
        <dbReference type="Google" id="ProtNLM"/>
    </source>
</evidence>
<evidence type="ECO:0000313" key="1">
    <source>
        <dbReference type="EMBL" id="VFU37520.1"/>
    </source>
</evidence>
<dbReference type="AlphaFoldDB" id="A0A6N2L8Q0"/>
<proteinExistence type="predicted"/>
<dbReference type="EMBL" id="CAADRP010001280">
    <property type="protein sequence ID" value="VFU37520.1"/>
    <property type="molecule type" value="Genomic_DNA"/>
</dbReference>